<dbReference type="GO" id="GO:0032259">
    <property type="term" value="P:methylation"/>
    <property type="evidence" value="ECO:0007669"/>
    <property type="project" value="UniProtKB-KW"/>
</dbReference>
<accession>G8R434</accession>
<feature type="domain" description="Methyltransferase" evidence="1">
    <location>
        <begin position="125"/>
        <end position="216"/>
    </location>
</feature>
<gene>
    <name evidence="2" type="ordered locus">Oweho_2127</name>
</gene>
<dbReference type="STRING" id="926562.Oweho_2127"/>
<dbReference type="Gene3D" id="3.40.50.150">
    <property type="entry name" value="Vaccinia Virus protein VP39"/>
    <property type="match status" value="1"/>
</dbReference>
<proteinExistence type="predicted"/>
<name>G8R434_OWEHD</name>
<dbReference type="CDD" id="cd02440">
    <property type="entry name" value="AdoMet_MTases"/>
    <property type="match status" value="1"/>
</dbReference>
<dbReference type="SUPFAM" id="SSF53335">
    <property type="entry name" value="S-adenosyl-L-methionine-dependent methyltransferases"/>
    <property type="match status" value="1"/>
</dbReference>
<dbReference type="KEGG" id="oho:Oweho_2127"/>
<dbReference type="Pfam" id="PF13649">
    <property type="entry name" value="Methyltransf_25"/>
    <property type="match status" value="1"/>
</dbReference>
<dbReference type="Proteomes" id="UP000005631">
    <property type="component" value="Chromosome"/>
</dbReference>
<evidence type="ECO:0000259" key="1">
    <source>
        <dbReference type="Pfam" id="PF13649"/>
    </source>
</evidence>
<dbReference type="HOGENOM" id="CLU_917780_0_0_10"/>
<evidence type="ECO:0000313" key="3">
    <source>
        <dbReference type="Proteomes" id="UP000005631"/>
    </source>
</evidence>
<dbReference type="InterPro" id="IPR041698">
    <property type="entry name" value="Methyltransf_25"/>
</dbReference>
<dbReference type="AlphaFoldDB" id="G8R434"/>
<dbReference type="OrthoDB" id="3896938at2"/>
<dbReference type="InterPro" id="IPR029063">
    <property type="entry name" value="SAM-dependent_MTases_sf"/>
</dbReference>
<evidence type="ECO:0000313" key="2">
    <source>
        <dbReference type="EMBL" id="AEV33101.1"/>
    </source>
</evidence>
<dbReference type="eggNOG" id="COG0500">
    <property type="taxonomic scope" value="Bacteria"/>
</dbReference>
<reference evidence="2 3" key="1">
    <citation type="journal article" date="2012" name="Stand. Genomic Sci.">
        <title>Genome sequence of the orange-pigmented seawater bacterium Owenweeksia hongkongensis type strain (UST20020801(T)).</title>
        <authorList>
            <person name="Riedel T."/>
            <person name="Held B."/>
            <person name="Nolan M."/>
            <person name="Lucas S."/>
            <person name="Lapidus A."/>
            <person name="Tice H."/>
            <person name="Del Rio T.G."/>
            <person name="Cheng J.F."/>
            <person name="Han C."/>
            <person name="Tapia R."/>
            <person name="Goodwin L.A."/>
            <person name="Pitluck S."/>
            <person name="Liolios K."/>
            <person name="Mavromatis K."/>
            <person name="Pagani I."/>
            <person name="Ivanova N."/>
            <person name="Mikhailova N."/>
            <person name="Pati A."/>
            <person name="Chen A."/>
            <person name="Palaniappan K."/>
            <person name="Rohde M."/>
            <person name="Tindall B.J."/>
            <person name="Detter J.C."/>
            <person name="Goker M."/>
            <person name="Woyke T."/>
            <person name="Bristow J."/>
            <person name="Eisen J.A."/>
            <person name="Markowitz V."/>
            <person name="Hugenholtz P."/>
            <person name="Klenk H.P."/>
            <person name="Kyrpides N.C."/>
        </authorList>
    </citation>
    <scope>NUCLEOTIDE SEQUENCE</scope>
    <source>
        <strain evidence="3">DSM 17368 / JCM 12287 / NRRL B-23963</strain>
    </source>
</reference>
<keyword evidence="3" id="KW-1185">Reference proteome</keyword>
<dbReference type="EMBL" id="CP003156">
    <property type="protein sequence ID" value="AEV33101.1"/>
    <property type="molecule type" value="Genomic_DNA"/>
</dbReference>
<dbReference type="GO" id="GO:0008168">
    <property type="term" value="F:methyltransferase activity"/>
    <property type="evidence" value="ECO:0007669"/>
    <property type="project" value="UniProtKB-KW"/>
</dbReference>
<protein>
    <submittedName>
        <fullName evidence="2">Methyltransferase family protein</fullName>
    </submittedName>
</protein>
<keyword evidence="2" id="KW-0808">Transferase</keyword>
<sequence length="303" mass="34716">MFNKLKDYILLKLGITELRHNLATAEKNLNDRFDFLGAYMNLTQKEDIEIDPAIASKVATKLCAEYNIDTINMATHKNDVMFAIHVFGHRYNLENAVYTNFRIGAETALNLKRICEEYKIAPQKILDFGSGYGRVSRFLKQKFPESEIEISEVKSQALDFQKRHFGFKGIFHSQDAESLNCEKQDLILAVSVFSHLPKTTFAPWLNKLIQCLNSGGALVFTFNNSEDPKYFGVTKNQNFVYQQVSEDSKFAFLSDSIKDTNDYGHTFVTHQYLEDLLSENDVSYHFLGKSLVQSQESIIIIKN</sequence>
<keyword evidence="2" id="KW-0489">Methyltransferase</keyword>
<dbReference type="RefSeq" id="WP_014202450.1">
    <property type="nucleotide sequence ID" value="NC_016599.1"/>
</dbReference>
<organism evidence="2 3">
    <name type="scientific">Owenweeksia hongkongensis (strain DSM 17368 / CIP 108786 / JCM 12287 / NRRL B-23963 / UST20020801)</name>
    <dbReference type="NCBI Taxonomy" id="926562"/>
    <lineage>
        <taxon>Bacteria</taxon>
        <taxon>Pseudomonadati</taxon>
        <taxon>Bacteroidota</taxon>
        <taxon>Flavobacteriia</taxon>
        <taxon>Flavobacteriales</taxon>
        <taxon>Owenweeksiaceae</taxon>
        <taxon>Owenweeksia</taxon>
    </lineage>
</organism>